<keyword evidence="15" id="KW-1185">Reference proteome</keyword>
<evidence type="ECO:0000256" key="5">
    <source>
        <dbReference type="ARBA" id="ARBA00022840"/>
    </source>
</evidence>
<evidence type="ECO:0000256" key="10">
    <source>
        <dbReference type="PIRSR" id="PIRSR001589-2"/>
    </source>
</evidence>
<evidence type="ECO:0000313" key="13">
    <source>
        <dbReference type="EMBL" id="SDH57447.1"/>
    </source>
</evidence>
<feature type="active site" description="For GATase activity" evidence="9">
    <location>
        <position position="2"/>
    </location>
</feature>
<dbReference type="NCBIfam" id="TIGR01536">
    <property type="entry name" value="asn_synth_AEB"/>
    <property type="match status" value="1"/>
</dbReference>
<dbReference type="RefSeq" id="WP_057900090.1">
    <property type="nucleotide sequence ID" value="NZ_CP080764.1"/>
</dbReference>
<dbReference type="Gene3D" id="3.60.20.10">
    <property type="entry name" value="Glutamine Phosphoribosylpyrophosphate, subunit 1, domain 1"/>
    <property type="match status" value="1"/>
</dbReference>
<dbReference type="Proteomes" id="UP000826616">
    <property type="component" value="Chromosome"/>
</dbReference>
<feature type="binding site" evidence="10">
    <location>
        <position position="100"/>
    </location>
    <ligand>
        <name>L-glutamine</name>
        <dbReference type="ChEBI" id="CHEBI:58359"/>
    </ligand>
</feature>
<reference evidence="13 14" key="1">
    <citation type="submission" date="2016-10" db="EMBL/GenBank/DDBJ databases">
        <authorList>
            <person name="de Groot N.N."/>
        </authorList>
    </citation>
    <scope>NUCLEOTIDE SEQUENCE [LARGE SCALE GENOMIC DNA]</scope>
    <source>
        <strain evidence="13 14">L 420-91</strain>
    </source>
</reference>
<accession>A0A1G8DIG1</accession>
<dbReference type="EMBL" id="CP080764">
    <property type="protein sequence ID" value="QYY43053.1"/>
    <property type="molecule type" value="Genomic_DNA"/>
</dbReference>
<keyword evidence="6 9" id="KW-0061">Asparagine biosynthesis</keyword>
<dbReference type="GO" id="GO:0005829">
    <property type="term" value="C:cytosol"/>
    <property type="evidence" value="ECO:0007669"/>
    <property type="project" value="TreeGrafter"/>
</dbReference>
<dbReference type="InterPro" id="IPR017535">
    <property type="entry name" value="Asparagine_synth"/>
</dbReference>
<dbReference type="GO" id="GO:0004066">
    <property type="term" value="F:asparagine synthase (glutamine-hydrolyzing) activity"/>
    <property type="evidence" value="ECO:0007669"/>
    <property type="project" value="UniProtKB-EC"/>
</dbReference>
<keyword evidence="4 10" id="KW-0547">Nucleotide-binding</keyword>
<keyword evidence="5 10" id="KW-0067">ATP-binding</keyword>
<dbReference type="SUPFAM" id="SSF56235">
    <property type="entry name" value="N-terminal nucleophile aminohydrolases (Ntn hydrolases)"/>
    <property type="match status" value="1"/>
</dbReference>
<dbReference type="InterPro" id="IPR001962">
    <property type="entry name" value="Asn_synthase"/>
</dbReference>
<organism evidence="13 14">
    <name type="scientific">Aneurinibacillus thermoaerophilus</name>
    <dbReference type="NCBI Taxonomy" id="143495"/>
    <lineage>
        <taxon>Bacteria</taxon>
        <taxon>Bacillati</taxon>
        <taxon>Bacillota</taxon>
        <taxon>Bacilli</taxon>
        <taxon>Bacillales</taxon>
        <taxon>Paenibacillaceae</taxon>
        <taxon>Aneurinibacillus group</taxon>
        <taxon>Aneurinibacillus</taxon>
    </lineage>
</organism>
<dbReference type="EMBL" id="FNDE01000033">
    <property type="protein sequence ID" value="SDH57447.1"/>
    <property type="molecule type" value="Genomic_DNA"/>
</dbReference>
<dbReference type="CDD" id="cd01991">
    <property type="entry name" value="Asn_synthase_B_C"/>
    <property type="match status" value="1"/>
</dbReference>
<reference evidence="12 15" key="2">
    <citation type="submission" date="2021-08" db="EMBL/GenBank/DDBJ databases">
        <title>Complete genome sequence of the strain Aneurinibacillus thermoaerophilus CCM 8960.</title>
        <authorList>
            <person name="Musilova J."/>
            <person name="Kourilova X."/>
            <person name="Pernicova I."/>
            <person name="Bezdicek M."/>
            <person name="Lengerova M."/>
            <person name="Obruca S."/>
            <person name="Sedlar K."/>
        </authorList>
    </citation>
    <scope>NUCLEOTIDE SEQUENCE [LARGE SCALE GENOMIC DNA]</scope>
    <source>
        <strain evidence="12 15">CCM 8960</strain>
    </source>
</reference>
<evidence type="ECO:0000313" key="15">
    <source>
        <dbReference type="Proteomes" id="UP000826616"/>
    </source>
</evidence>
<dbReference type="InterPro" id="IPR033738">
    <property type="entry name" value="AsnB_N"/>
</dbReference>
<dbReference type="PROSITE" id="PS51278">
    <property type="entry name" value="GATASE_TYPE_2"/>
    <property type="match status" value="1"/>
</dbReference>
<dbReference type="Pfam" id="PF13537">
    <property type="entry name" value="GATase_7"/>
    <property type="match status" value="1"/>
</dbReference>
<dbReference type="GeneID" id="97140071"/>
<keyword evidence="7 9" id="KW-0315">Glutamine amidotransferase</keyword>
<feature type="binding site" evidence="10">
    <location>
        <begin position="366"/>
        <end position="367"/>
    </location>
    <ligand>
        <name>ATP</name>
        <dbReference type="ChEBI" id="CHEBI:30616"/>
    </ligand>
</feature>
<dbReference type="PANTHER" id="PTHR43284">
    <property type="entry name" value="ASPARAGINE SYNTHETASE (GLUTAMINE-HYDROLYZING)"/>
    <property type="match status" value="1"/>
</dbReference>
<evidence type="ECO:0000259" key="11">
    <source>
        <dbReference type="PROSITE" id="PS51278"/>
    </source>
</evidence>
<dbReference type="InterPro" id="IPR029055">
    <property type="entry name" value="Ntn_hydrolases_N"/>
</dbReference>
<evidence type="ECO:0000256" key="1">
    <source>
        <dbReference type="ARBA" id="ARBA00005187"/>
    </source>
</evidence>
<dbReference type="CDD" id="cd00712">
    <property type="entry name" value="AsnB"/>
    <property type="match status" value="1"/>
</dbReference>
<comment type="pathway">
    <text evidence="1">Amino-acid biosynthesis; L-asparagine biosynthesis; L-asparagine from L-aspartate (L-Gln route): step 1/1.</text>
</comment>
<dbReference type="Pfam" id="PF00733">
    <property type="entry name" value="Asn_synthase"/>
    <property type="match status" value="1"/>
</dbReference>
<dbReference type="InterPro" id="IPR006426">
    <property type="entry name" value="Asn_synth_AEB"/>
</dbReference>
<evidence type="ECO:0000313" key="12">
    <source>
        <dbReference type="EMBL" id="QYY43053.1"/>
    </source>
</evidence>
<evidence type="ECO:0000256" key="4">
    <source>
        <dbReference type="ARBA" id="ARBA00022741"/>
    </source>
</evidence>
<proteinExistence type="inferred from homology"/>
<dbReference type="OrthoDB" id="9763290at2"/>
<dbReference type="InterPro" id="IPR051786">
    <property type="entry name" value="ASN_synthetase/amidase"/>
</dbReference>
<evidence type="ECO:0000256" key="9">
    <source>
        <dbReference type="PIRSR" id="PIRSR001589-1"/>
    </source>
</evidence>
<dbReference type="PIRSF" id="PIRSF001589">
    <property type="entry name" value="Asn_synthetase_glu-h"/>
    <property type="match status" value="1"/>
</dbReference>
<evidence type="ECO:0000256" key="2">
    <source>
        <dbReference type="ARBA" id="ARBA00005752"/>
    </source>
</evidence>
<dbReference type="AlphaFoldDB" id="A0A1G8DIG1"/>
<name>A0A1G8DIG1_ANETH</name>
<comment type="similarity">
    <text evidence="2">Belongs to the asparagine synthetase family.</text>
</comment>
<dbReference type="Proteomes" id="UP000198956">
    <property type="component" value="Unassembled WGS sequence"/>
</dbReference>
<dbReference type="Gene3D" id="3.40.50.620">
    <property type="entry name" value="HUPs"/>
    <property type="match status" value="1"/>
</dbReference>
<feature type="domain" description="Glutamine amidotransferase type-2" evidence="11">
    <location>
        <begin position="2"/>
        <end position="214"/>
    </location>
</feature>
<dbReference type="GO" id="GO:0005524">
    <property type="term" value="F:ATP binding"/>
    <property type="evidence" value="ECO:0007669"/>
    <property type="project" value="UniProtKB-KW"/>
</dbReference>
<evidence type="ECO:0000313" key="14">
    <source>
        <dbReference type="Proteomes" id="UP000198956"/>
    </source>
</evidence>
<feature type="binding site" evidence="10">
    <location>
        <position position="263"/>
    </location>
    <ligand>
        <name>ATP</name>
        <dbReference type="ChEBI" id="CHEBI:30616"/>
    </ligand>
</feature>
<dbReference type="GO" id="GO:0006529">
    <property type="term" value="P:asparagine biosynthetic process"/>
    <property type="evidence" value="ECO:0007669"/>
    <property type="project" value="UniProtKB-KW"/>
</dbReference>
<comment type="catalytic activity">
    <reaction evidence="8">
        <text>L-aspartate + L-glutamine + ATP + H2O = L-asparagine + L-glutamate + AMP + diphosphate + H(+)</text>
        <dbReference type="Rhea" id="RHEA:12228"/>
        <dbReference type="ChEBI" id="CHEBI:15377"/>
        <dbReference type="ChEBI" id="CHEBI:15378"/>
        <dbReference type="ChEBI" id="CHEBI:29985"/>
        <dbReference type="ChEBI" id="CHEBI:29991"/>
        <dbReference type="ChEBI" id="CHEBI:30616"/>
        <dbReference type="ChEBI" id="CHEBI:33019"/>
        <dbReference type="ChEBI" id="CHEBI:58048"/>
        <dbReference type="ChEBI" id="CHEBI:58359"/>
        <dbReference type="ChEBI" id="CHEBI:456215"/>
        <dbReference type="EC" id="6.3.5.4"/>
    </reaction>
</comment>
<sequence length="588" mass="66821">MCGICGVIRYDKDHTDETLIEKMLPALETRGPDDEGIYTKDGVSFGHKRLSIIDLSENGHQPMIDKELKLAIVYNGEIYNFQELRDELRKKGYSFRSTSDTEVLLKAYHAWGDEFVKRLNGMFAFCIHDETRGRFLLGRDRLGIKPLYYVEEGRAFYFASNTQALKSVGVIRPELSPEALHYYLSFHAVVPAPHTIFKNVKKLQPGTVMSIDANGEKKIFSYWDVTFERRETLSEAEWIERVLNGLRKSVKRRMVSDVPVGALLSGGLDSSLIVALMAECNPCSLHTYSIGFEDVGNEEGNEFYYSDLIAKEFRTKHQKIFIDSRRLLPNIEKSVTAMAEPMVSHDAVAFYLLSEEVSKQTKVVLSGQGADEVFAGYHWYPKMMNGTRDAVTEYKKAFFDRTHEEIIDALQPKYHGSDVSGKFVSTHFAAPGATIPVDKALRLDTRVMLIDDPVKRVDNMTMAWGLEARVPFLDHELVELAASIPPELKVASSGKHILKKAAERLIPHEVIYRKKGYFPVPALKYLRNEYLDFARDILTTEKAKKRNLFNPAYVEKLLGAPEEHITVLGGSKLWQLTVLELWLQKMGC</sequence>
<evidence type="ECO:0000256" key="7">
    <source>
        <dbReference type="ARBA" id="ARBA00022962"/>
    </source>
</evidence>
<evidence type="ECO:0000256" key="3">
    <source>
        <dbReference type="ARBA" id="ARBA00012737"/>
    </source>
</evidence>
<dbReference type="SUPFAM" id="SSF52402">
    <property type="entry name" value="Adenine nucleotide alpha hydrolases-like"/>
    <property type="match status" value="1"/>
</dbReference>
<dbReference type="NCBIfam" id="TIGR03104">
    <property type="entry name" value="trio_amidotrans"/>
    <property type="match status" value="1"/>
</dbReference>
<evidence type="ECO:0000256" key="6">
    <source>
        <dbReference type="ARBA" id="ARBA00022888"/>
    </source>
</evidence>
<gene>
    <name evidence="12" type="ORF">K3F53_01690</name>
    <name evidence="13" type="ORF">SAMN04489735_103338</name>
</gene>
<dbReference type="EC" id="6.3.5.4" evidence="3"/>
<feature type="binding site" evidence="10">
    <location>
        <position position="290"/>
    </location>
    <ligand>
        <name>ATP</name>
        <dbReference type="ChEBI" id="CHEBI:30616"/>
    </ligand>
</feature>
<evidence type="ECO:0000256" key="8">
    <source>
        <dbReference type="ARBA" id="ARBA00048741"/>
    </source>
</evidence>
<dbReference type="InterPro" id="IPR017932">
    <property type="entry name" value="GATase_2_dom"/>
</dbReference>
<keyword evidence="9" id="KW-0028">Amino-acid biosynthesis</keyword>
<dbReference type="InterPro" id="IPR014729">
    <property type="entry name" value="Rossmann-like_a/b/a_fold"/>
</dbReference>
<protein>
    <recommendedName>
        <fullName evidence="3">asparagine synthase (glutamine-hydrolyzing)</fullName>
        <ecNumber evidence="3">6.3.5.4</ecNumber>
    </recommendedName>
</protein>
<dbReference type="PANTHER" id="PTHR43284:SF1">
    <property type="entry name" value="ASPARAGINE SYNTHETASE"/>
    <property type="match status" value="1"/>
</dbReference>